<gene>
    <name evidence="3" type="ORF">SAMN05444266_10941</name>
</gene>
<dbReference type="Gene3D" id="3.40.50.11780">
    <property type="match status" value="1"/>
</dbReference>
<evidence type="ECO:0000256" key="1">
    <source>
        <dbReference type="ARBA" id="ARBA00008005"/>
    </source>
</evidence>
<dbReference type="AlphaFoldDB" id="A0A1M7JVM6"/>
<feature type="domain" description="Tail sheath protein C-terminal" evidence="2">
    <location>
        <begin position="369"/>
        <end position="475"/>
    </location>
</feature>
<dbReference type="Proteomes" id="UP000184420">
    <property type="component" value="Unassembled WGS sequence"/>
</dbReference>
<dbReference type="RefSeq" id="WP_073085425.1">
    <property type="nucleotide sequence ID" value="NZ_FRBL01000009.1"/>
</dbReference>
<evidence type="ECO:0000313" key="4">
    <source>
        <dbReference type="Proteomes" id="UP000184420"/>
    </source>
</evidence>
<dbReference type="InterPro" id="IPR020287">
    <property type="entry name" value="Tail_sheath_C"/>
</dbReference>
<name>A0A1M7JVM6_9BACT</name>
<evidence type="ECO:0000313" key="3">
    <source>
        <dbReference type="EMBL" id="SHM57076.1"/>
    </source>
</evidence>
<dbReference type="STRING" id="1419482.SAMN05444266_10941"/>
<dbReference type="EMBL" id="FRBL01000009">
    <property type="protein sequence ID" value="SHM57076.1"/>
    <property type="molecule type" value="Genomic_DNA"/>
</dbReference>
<dbReference type="PANTHER" id="PTHR35861:SF1">
    <property type="entry name" value="PHAGE TAIL SHEATH PROTEIN"/>
    <property type="match status" value="1"/>
</dbReference>
<dbReference type="OrthoDB" id="9767864at2"/>
<accession>A0A1M7JVM6</accession>
<comment type="similarity">
    <text evidence="1">Belongs to the myoviridae tail sheath protein family.</text>
</comment>
<keyword evidence="4" id="KW-1185">Reference proteome</keyword>
<sequence>MATYRSPGVYVEEISLLAPSIAEVQSAIPAFIGYTEQAKQLAADDLLKVATPINSWADYVQLYGGPDKEAGANITIAVDEIRPATVTTGYKVTVTPKTDSMSPFLLYYAVKQYFANGGGRCYIVSVGYYDDGIKEGDLTDGLNMIGLEDEPTLLVIPEAIRLNDGDYKKIVGAMLSQASSMKDRFAILDTRTCTVPKTTTSINTDVKTIYDNTVSDYEILRYGAAYYPFLESVYNFAFDFPTLTLTTHTIAGGAPGGEDKTGKTMLQLKSSASAMYNAIVAEYGKYHVVLPPSAAVAGAYARVDNSRGVWKAPANVGLMDVVKPLVAVSRPEQDLININTESGKSIDAILSIPGSGTVIMGARTLDGNSNEWKYVNVRRFFSVVEESVQKSTRWVVFEPNTAATWIKVQSMIENYLFLKWRDGALAGAKPEQAYFVNVGLGKTMTPVDVLEGRLIVEIGMAVARPAEFIILRFEQKLQTS</sequence>
<dbReference type="InterPro" id="IPR052042">
    <property type="entry name" value="Tail_sheath_structural"/>
</dbReference>
<dbReference type="PANTHER" id="PTHR35861">
    <property type="match status" value="1"/>
</dbReference>
<proteinExistence type="inferred from homology"/>
<protein>
    <recommendedName>
        <fullName evidence="2">Tail sheath protein C-terminal domain-containing protein</fullName>
    </recommendedName>
</protein>
<evidence type="ECO:0000259" key="2">
    <source>
        <dbReference type="Pfam" id="PF17482"/>
    </source>
</evidence>
<reference evidence="3 4" key="1">
    <citation type="submission" date="2016-11" db="EMBL/GenBank/DDBJ databases">
        <authorList>
            <person name="Jaros S."/>
            <person name="Januszkiewicz K."/>
            <person name="Wedrychowicz H."/>
        </authorList>
    </citation>
    <scope>NUCLEOTIDE SEQUENCE [LARGE SCALE GENOMIC DNA]</scope>
    <source>
        <strain evidence="3 4">DSM 27406</strain>
    </source>
</reference>
<dbReference type="Pfam" id="PF17482">
    <property type="entry name" value="Phage_sheath_1C"/>
    <property type="match status" value="1"/>
</dbReference>
<organism evidence="3 4">
    <name type="scientific">Chitinophaga jiangningensis</name>
    <dbReference type="NCBI Taxonomy" id="1419482"/>
    <lineage>
        <taxon>Bacteria</taxon>
        <taxon>Pseudomonadati</taxon>
        <taxon>Bacteroidota</taxon>
        <taxon>Chitinophagia</taxon>
        <taxon>Chitinophagales</taxon>
        <taxon>Chitinophagaceae</taxon>
        <taxon>Chitinophaga</taxon>
    </lineage>
</organism>